<comment type="subcellular location">
    <subcellularLocation>
        <location evidence="1">Membrane</location>
        <topology evidence="1">Multi-pass membrane protein</topology>
    </subcellularLocation>
</comment>
<gene>
    <name evidence="7" type="ORF">PQ455_13875</name>
</gene>
<organism evidence="7 8">
    <name type="scientific">Sphingomonas naphthae</name>
    <dbReference type="NCBI Taxonomy" id="1813468"/>
    <lineage>
        <taxon>Bacteria</taxon>
        <taxon>Pseudomonadati</taxon>
        <taxon>Pseudomonadota</taxon>
        <taxon>Alphaproteobacteria</taxon>
        <taxon>Sphingomonadales</taxon>
        <taxon>Sphingomonadaceae</taxon>
        <taxon>Sphingomonas</taxon>
    </lineage>
</organism>
<dbReference type="EMBL" id="CP117411">
    <property type="protein sequence ID" value="WCT72716.1"/>
    <property type="molecule type" value="Genomic_DNA"/>
</dbReference>
<feature type="transmembrane region" description="Helical" evidence="5">
    <location>
        <begin position="274"/>
        <end position="298"/>
    </location>
</feature>
<name>A0ABY7TIT0_9SPHN</name>
<feature type="transmembrane region" description="Helical" evidence="5">
    <location>
        <begin position="24"/>
        <end position="45"/>
    </location>
</feature>
<dbReference type="InterPro" id="IPR013525">
    <property type="entry name" value="ABC2_TM"/>
</dbReference>
<evidence type="ECO:0000259" key="6">
    <source>
        <dbReference type="Pfam" id="PF12698"/>
    </source>
</evidence>
<evidence type="ECO:0000256" key="2">
    <source>
        <dbReference type="ARBA" id="ARBA00022692"/>
    </source>
</evidence>
<evidence type="ECO:0000256" key="1">
    <source>
        <dbReference type="ARBA" id="ARBA00004141"/>
    </source>
</evidence>
<feature type="transmembrane region" description="Helical" evidence="5">
    <location>
        <begin position="319"/>
        <end position="345"/>
    </location>
</feature>
<protein>
    <submittedName>
        <fullName evidence="7">ABC transporter permease</fullName>
    </submittedName>
</protein>
<evidence type="ECO:0000256" key="5">
    <source>
        <dbReference type="SAM" id="Phobius"/>
    </source>
</evidence>
<keyword evidence="2 5" id="KW-0812">Transmembrane</keyword>
<dbReference type="Proteomes" id="UP001220395">
    <property type="component" value="Chromosome"/>
</dbReference>
<evidence type="ECO:0000256" key="4">
    <source>
        <dbReference type="ARBA" id="ARBA00023136"/>
    </source>
</evidence>
<accession>A0ABY7TIT0</accession>
<evidence type="ECO:0000313" key="8">
    <source>
        <dbReference type="Proteomes" id="UP001220395"/>
    </source>
</evidence>
<keyword evidence="8" id="KW-1185">Reference proteome</keyword>
<dbReference type="RefSeq" id="WP_273686686.1">
    <property type="nucleotide sequence ID" value="NZ_CP117411.1"/>
</dbReference>
<feature type="transmembrane region" description="Helical" evidence="5">
    <location>
        <begin position="213"/>
        <end position="236"/>
    </location>
</feature>
<feature type="domain" description="ABC-2 type transporter transmembrane" evidence="6">
    <location>
        <begin position="176"/>
        <end position="378"/>
    </location>
</feature>
<evidence type="ECO:0000313" key="7">
    <source>
        <dbReference type="EMBL" id="WCT72716.1"/>
    </source>
</evidence>
<dbReference type="Pfam" id="PF12698">
    <property type="entry name" value="ABC2_membrane_3"/>
    <property type="match status" value="1"/>
</dbReference>
<proteinExistence type="predicted"/>
<keyword evidence="4 5" id="KW-0472">Membrane</keyword>
<reference evidence="7 8" key="1">
    <citation type="submission" date="2023-02" db="EMBL/GenBank/DDBJ databases">
        <title>Genome sequence of Sphingomonas naphthae.</title>
        <authorList>
            <person name="Kim S."/>
            <person name="Heo J."/>
            <person name="Kwon S.-W."/>
        </authorList>
    </citation>
    <scope>NUCLEOTIDE SEQUENCE [LARGE SCALE GENOMIC DNA]</scope>
    <source>
        <strain evidence="7 8">KACC 18716</strain>
    </source>
</reference>
<feature type="transmembrane region" description="Helical" evidence="5">
    <location>
        <begin position="365"/>
        <end position="384"/>
    </location>
</feature>
<keyword evidence="3 5" id="KW-1133">Transmembrane helix</keyword>
<sequence length="407" mass="42601">MTRFLAAAWVIARRDYVASVFSRSFLFFLIGPLLPILAGVGTASLTAAGDRAADREVVAVLATGGEAKAIGDAAARLEGGLGQRRMPQLRILPPDRDVWRQTRALLGQREGAPIAVVAGGLAQPALFGTQAALDDLDGRIGLLLDVARERHKLGASAPPSPPLTRHAIVRAEPQNDRDGTRTIARTAQVVLFMLVLLLSGMLASNMIEEKSNKVIEILVAAVPVDAIFAGKLAAMLAMSLTGIAVWGATGALGMLLLSAGGFSGLPAPALGWPLFALLALLYFAASYLLVGGILLGIGAQASTPREVQTMTMPLTMGQALVFGLASAGAGQPDGPIGLAAAIFPFSSPFAMLSRAALLPGLWPHLLALAWQAAWLALIVTIGAGRFRRNVLQSGPAKPWRWAAWRRG</sequence>
<feature type="transmembrane region" description="Helical" evidence="5">
    <location>
        <begin position="243"/>
        <end position="262"/>
    </location>
</feature>
<evidence type="ECO:0000256" key="3">
    <source>
        <dbReference type="ARBA" id="ARBA00022989"/>
    </source>
</evidence>
<feature type="transmembrane region" description="Helical" evidence="5">
    <location>
        <begin position="189"/>
        <end position="207"/>
    </location>
</feature>